<keyword evidence="8" id="KW-1133">Transmembrane helix</keyword>
<evidence type="ECO:0000256" key="7">
    <source>
        <dbReference type="ARBA" id="ARBA00022927"/>
    </source>
</evidence>
<dbReference type="KEGG" id="gur:Gura_0676"/>
<dbReference type="PIRSF" id="PIRSF002786">
    <property type="entry name" value="XcpX"/>
    <property type="match status" value="1"/>
</dbReference>
<reference evidence="12 13" key="1">
    <citation type="submission" date="2007-05" db="EMBL/GenBank/DDBJ databases">
        <title>Complete sequence of Geobacter uraniireducens Rf4.</title>
        <authorList>
            <consortium name="US DOE Joint Genome Institute"/>
            <person name="Copeland A."/>
            <person name="Lucas S."/>
            <person name="Lapidus A."/>
            <person name="Barry K."/>
            <person name="Detter J.C."/>
            <person name="Glavina del Rio T."/>
            <person name="Hammon N."/>
            <person name="Israni S."/>
            <person name="Dalin E."/>
            <person name="Tice H."/>
            <person name="Pitluck S."/>
            <person name="Chertkov O."/>
            <person name="Brettin T."/>
            <person name="Bruce D."/>
            <person name="Han C."/>
            <person name="Schmutz J."/>
            <person name="Larimer F."/>
            <person name="Land M."/>
            <person name="Hauser L."/>
            <person name="Kyrpides N."/>
            <person name="Mikhailova N."/>
            <person name="Shelobolina E."/>
            <person name="Aklujkar M."/>
            <person name="Lovley D."/>
            <person name="Richardson P."/>
        </authorList>
    </citation>
    <scope>NUCLEOTIDE SEQUENCE [LARGE SCALE GENOMIC DNA]</scope>
    <source>
        <strain evidence="12 13">Rf4</strain>
    </source>
</reference>
<comment type="similarity">
    <text evidence="2">Belongs to the GSP K family.</text>
</comment>
<dbReference type="PANTHER" id="PTHR38831:SF2">
    <property type="entry name" value="TYPE II SECRETION SYSTEM PROTEIN K"/>
    <property type="match status" value="1"/>
</dbReference>
<dbReference type="Gene3D" id="1.10.40.60">
    <property type="entry name" value="EpsJ-like"/>
    <property type="match status" value="2"/>
</dbReference>
<proteinExistence type="inferred from homology"/>
<evidence type="ECO:0000256" key="4">
    <source>
        <dbReference type="ARBA" id="ARBA00022475"/>
    </source>
</evidence>
<name>A5GC16_GEOUR</name>
<feature type="domain" description="T2SS protein K second SAM-like" evidence="10">
    <location>
        <begin position="208"/>
        <end position="259"/>
    </location>
</feature>
<keyword evidence="7" id="KW-0653">Protein transport</keyword>
<dbReference type="NCBIfam" id="NF037980">
    <property type="entry name" value="T2SS_GspK"/>
    <property type="match status" value="1"/>
</dbReference>
<evidence type="ECO:0000256" key="9">
    <source>
        <dbReference type="ARBA" id="ARBA00023136"/>
    </source>
</evidence>
<evidence type="ECO:0000256" key="1">
    <source>
        <dbReference type="ARBA" id="ARBA00004533"/>
    </source>
</evidence>
<accession>A5GC16</accession>
<evidence type="ECO:0000256" key="5">
    <source>
        <dbReference type="ARBA" id="ARBA00022519"/>
    </source>
</evidence>
<protein>
    <submittedName>
        <fullName evidence="12">General secretion pathway protein K</fullName>
    </submittedName>
</protein>
<evidence type="ECO:0000256" key="8">
    <source>
        <dbReference type="ARBA" id="ARBA00022989"/>
    </source>
</evidence>
<evidence type="ECO:0000256" key="3">
    <source>
        <dbReference type="ARBA" id="ARBA00022448"/>
    </source>
</evidence>
<dbReference type="HOGENOM" id="CLU_057294_1_2_7"/>
<dbReference type="GO" id="GO:0005886">
    <property type="term" value="C:plasma membrane"/>
    <property type="evidence" value="ECO:0007669"/>
    <property type="project" value="UniProtKB-SubCell"/>
</dbReference>
<dbReference type="EMBL" id="CP000698">
    <property type="protein sequence ID" value="ABQ24888.1"/>
    <property type="molecule type" value="Genomic_DNA"/>
</dbReference>
<comment type="subcellular location">
    <subcellularLocation>
        <location evidence="1">Cell inner membrane</location>
    </subcellularLocation>
</comment>
<dbReference type="PANTHER" id="PTHR38831">
    <property type="entry name" value="TYPE II SECRETION SYSTEM PROTEIN K"/>
    <property type="match status" value="1"/>
</dbReference>
<dbReference type="Pfam" id="PF21687">
    <property type="entry name" value="T2SSK_1st"/>
    <property type="match status" value="1"/>
</dbReference>
<dbReference type="InterPro" id="IPR049179">
    <property type="entry name" value="T2SSK_SAM-like_2nd"/>
</dbReference>
<dbReference type="GO" id="GO:0009306">
    <property type="term" value="P:protein secretion"/>
    <property type="evidence" value="ECO:0007669"/>
    <property type="project" value="InterPro"/>
</dbReference>
<keyword evidence="6" id="KW-0812">Transmembrane</keyword>
<evidence type="ECO:0000256" key="6">
    <source>
        <dbReference type="ARBA" id="ARBA00022692"/>
    </source>
</evidence>
<dbReference type="InterPro" id="IPR005628">
    <property type="entry name" value="GspK"/>
</dbReference>
<dbReference type="InterPro" id="IPR049031">
    <property type="entry name" value="T2SSK_SAM-like_1st"/>
</dbReference>
<evidence type="ECO:0000313" key="13">
    <source>
        <dbReference type="Proteomes" id="UP000006695"/>
    </source>
</evidence>
<dbReference type="RefSeq" id="WP_011937612.1">
    <property type="nucleotide sequence ID" value="NC_009483.1"/>
</dbReference>
<dbReference type="OrthoDB" id="5398238at2"/>
<dbReference type="STRING" id="351605.Gura_0676"/>
<dbReference type="Pfam" id="PF03934">
    <property type="entry name" value="T2SSK"/>
    <property type="match status" value="1"/>
</dbReference>
<dbReference type="AlphaFoldDB" id="A5GC16"/>
<evidence type="ECO:0000256" key="2">
    <source>
        <dbReference type="ARBA" id="ARBA00007246"/>
    </source>
</evidence>
<organism evidence="12 13">
    <name type="scientific">Geotalea uraniireducens (strain Rf4)</name>
    <name type="common">Geobacter uraniireducens</name>
    <dbReference type="NCBI Taxonomy" id="351605"/>
    <lineage>
        <taxon>Bacteria</taxon>
        <taxon>Pseudomonadati</taxon>
        <taxon>Thermodesulfobacteriota</taxon>
        <taxon>Desulfuromonadia</taxon>
        <taxon>Geobacterales</taxon>
        <taxon>Geobacteraceae</taxon>
        <taxon>Geotalea</taxon>
    </lineage>
</organism>
<feature type="domain" description="T2SS protein K first SAM-like" evidence="11">
    <location>
        <begin position="99"/>
        <end position="201"/>
    </location>
</feature>
<keyword evidence="5" id="KW-0997">Cell inner membrane</keyword>
<sequence length="301" mass="32980">MKDERGFALVITLIITALLVALAAEFVDEVYVDTSLSHNFVAGQQASILAASGVDGGIRLLQFDLAQQTYSSLMDRWAKPLKIEDEQGSLLVTIEEESGKLNINDFPQNGNLDNNFAAEVASRLFNNLKLKDSNSLIDALADWRGENEIPHTYGAKTQYYSTLKPPYEAKGGRLDTVEELALVKGFAGEPLKKLMPLVTVYDGVQGGININTAQQEIIEALDKQIDADKAKQVLAKRPFSNFAELGNALGSQSIASGLATKITFKGSVYRIHSEARVRETSRVVEAVVRISGIQSTVLYWR</sequence>
<evidence type="ECO:0000259" key="10">
    <source>
        <dbReference type="Pfam" id="PF03934"/>
    </source>
</evidence>
<keyword evidence="3" id="KW-0813">Transport</keyword>
<dbReference type="Proteomes" id="UP000006695">
    <property type="component" value="Chromosome"/>
</dbReference>
<keyword evidence="9" id="KW-0472">Membrane</keyword>
<evidence type="ECO:0000259" key="11">
    <source>
        <dbReference type="Pfam" id="PF21687"/>
    </source>
</evidence>
<keyword evidence="13" id="KW-1185">Reference proteome</keyword>
<evidence type="ECO:0000313" key="12">
    <source>
        <dbReference type="EMBL" id="ABQ24888.1"/>
    </source>
</evidence>
<dbReference type="Gene3D" id="3.30.1300.30">
    <property type="entry name" value="GSPII I/J protein-like"/>
    <property type="match status" value="1"/>
</dbReference>
<dbReference type="SUPFAM" id="SSF158544">
    <property type="entry name" value="GspK insert domain-like"/>
    <property type="match status" value="1"/>
</dbReference>
<gene>
    <name evidence="12" type="ordered locus">Gura_0676</name>
</gene>
<dbReference type="InterPro" id="IPR038072">
    <property type="entry name" value="GspK_central_sf"/>
</dbReference>
<keyword evidence="4" id="KW-1003">Cell membrane</keyword>